<evidence type="ECO:0000313" key="3">
    <source>
        <dbReference type="Proteomes" id="UP000238982"/>
    </source>
</evidence>
<feature type="coiled-coil region" evidence="1">
    <location>
        <begin position="156"/>
        <end position="200"/>
    </location>
</feature>
<reference evidence="2 3" key="1">
    <citation type="submission" date="2018-03" db="EMBL/GenBank/DDBJ databases">
        <authorList>
            <person name="Keele B.F."/>
        </authorList>
    </citation>
    <scope>NUCLEOTIDE SEQUENCE [LARGE SCALE GENOMIC DNA]</scope>
    <source>
        <strain evidence="2 3">AU19729</strain>
    </source>
</reference>
<dbReference type="SUPFAM" id="SSF52540">
    <property type="entry name" value="P-loop containing nucleoside triphosphate hydrolases"/>
    <property type="match status" value="1"/>
</dbReference>
<dbReference type="AlphaFoldDB" id="A0A2S9MCQ6"/>
<sequence length="602" mass="67699">MPDDAVDARVTVWFHLGAQYFEVTRSLANLDILELSVDQQSLPAARPAELEATFREHVVAATGLTSFDDFVFLLRYVVFYLEDRRSLVWDAAAQGDILGILFGEKGADRKEYVELFNELVSKDSEYRNVYAVVNKRRKDIARQVSSIEGGQIDLLIKTLEARRSELTDLAKQKNDVSRERDSLRQQIENRRQEVHEKRADLAYRLNTFYETFFPSVNDAGRYLLAHFEAGAGCLVCGNQDADAVAHVNTKLYMNTCPVCESPIDDGIQTEHDPHASEYIEQQRALISKAERDLDAMQSPLKDAENAYSETAAKLVAATAAVTSLEQQLQAFGQTMPEAIERRTELEGRLATFEATLNQIDVERIELTEQFRELAHAIDREVQAVSTQIETVFAKYIRGFLAEQCEIKYTPRQSRIGQRSATESFPFPHFVPALTSGVHRDTATVREFGQSVSESQKEFIDLAFRMALLELAAPDAPTMLILETPEASLDSVFVPRAADLLRRFASRPGNAAATRLIASSNVNREQMIPALFGAYPDQRFYGQVTDEAPQETPAAIPMEQRAAHVLDLLTIAAPTKALDRFRQAYEDERDHAIYPERYVGTNA</sequence>
<organism evidence="2 3">
    <name type="scientific">Burkholderia multivorans</name>
    <dbReference type="NCBI Taxonomy" id="87883"/>
    <lineage>
        <taxon>Bacteria</taxon>
        <taxon>Pseudomonadati</taxon>
        <taxon>Pseudomonadota</taxon>
        <taxon>Betaproteobacteria</taxon>
        <taxon>Burkholderiales</taxon>
        <taxon>Burkholderiaceae</taxon>
        <taxon>Burkholderia</taxon>
        <taxon>Burkholderia cepacia complex</taxon>
    </lineage>
</organism>
<keyword evidence="1" id="KW-0175">Coiled coil</keyword>
<evidence type="ECO:0000256" key="1">
    <source>
        <dbReference type="SAM" id="Coils"/>
    </source>
</evidence>
<comment type="caution">
    <text evidence="2">The sequence shown here is derived from an EMBL/GenBank/DDBJ whole genome shotgun (WGS) entry which is preliminary data.</text>
</comment>
<dbReference type="InterPro" id="IPR027417">
    <property type="entry name" value="P-loop_NTPase"/>
</dbReference>
<dbReference type="EMBL" id="PVGH01000098">
    <property type="protein sequence ID" value="PRF55209.1"/>
    <property type="molecule type" value="Genomic_DNA"/>
</dbReference>
<name>A0A2S9MCQ6_9BURK</name>
<dbReference type="Proteomes" id="UP000238982">
    <property type="component" value="Unassembled WGS sequence"/>
</dbReference>
<accession>A0A2S9MCQ6</accession>
<protein>
    <submittedName>
        <fullName evidence="2">Uncharacterized protein</fullName>
    </submittedName>
</protein>
<evidence type="ECO:0000313" key="2">
    <source>
        <dbReference type="EMBL" id="PRF55209.1"/>
    </source>
</evidence>
<gene>
    <name evidence="2" type="ORF">C6Q15_26550</name>
</gene>
<dbReference type="Gene3D" id="3.40.50.300">
    <property type="entry name" value="P-loop containing nucleotide triphosphate hydrolases"/>
    <property type="match status" value="2"/>
</dbReference>
<proteinExistence type="predicted"/>